<dbReference type="EMBL" id="QYRP01000002">
    <property type="protein sequence ID" value="RJS45080.1"/>
    <property type="molecule type" value="Genomic_DNA"/>
</dbReference>
<evidence type="ECO:0000313" key="3">
    <source>
        <dbReference type="EMBL" id="RJS45080.1"/>
    </source>
</evidence>
<feature type="domain" description="Acyltransferase 3" evidence="2">
    <location>
        <begin position="12"/>
        <end position="315"/>
    </location>
</feature>
<evidence type="ECO:0000313" key="4">
    <source>
        <dbReference type="Proteomes" id="UP000276542"/>
    </source>
</evidence>
<dbReference type="AlphaFoldDB" id="A0A3A5HAL8"/>
<dbReference type="GO" id="GO:0016747">
    <property type="term" value="F:acyltransferase activity, transferring groups other than amino-acyl groups"/>
    <property type="evidence" value="ECO:0007669"/>
    <property type="project" value="InterPro"/>
</dbReference>
<comment type="caution">
    <text evidence="3">The sequence shown here is derived from an EMBL/GenBank/DDBJ whole genome shotgun (WGS) entry which is preliminary data.</text>
</comment>
<dbReference type="RefSeq" id="WP_120058983.1">
    <property type="nucleotide sequence ID" value="NZ_QYRP01000002.1"/>
</dbReference>
<dbReference type="GO" id="GO:0009103">
    <property type="term" value="P:lipopolysaccharide biosynthetic process"/>
    <property type="evidence" value="ECO:0007669"/>
    <property type="project" value="TreeGrafter"/>
</dbReference>
<dbReference type="PANTHER" id="PTHR23028:SF53">
    <property type="entry name" value="ACYL_TRANSF_3 DOMAIN-CONTAINING PROTEIN"/>
    <property type="match status" value="1"/>
</dbReference>
<dbReference type="Proteomes" id="UP000276542">
    <property type="component" value="Unassembled WGS sequence"/>
</dbReference>
<feature type="transmembrane region" description="Helical" evidence="1">
    <location>
        <begin position="135"/>
        <end position="155"/>
    </location>
</feature>
<organism evidence="3 4">
    <name type="scientific">Nocardioides cavernaquae</name>
    <dbReference type="NCBI Taxonomy" id="2321396"/>
    <lineage>
        <taxon>Bacteria</taxon>
        <taxon>Bacillati</taxon>
        <taxon>Actinomycetota</taxon>
        <taxon>Actinomycetes</taxon>
        <taxon>Propionibacteriales</taxon>
        <taxon>Nocardioidaceae</taxon>
        <taxon>Nocardioides</taxon>
    </lineage>
</organism>
<keyword evidence="1" id="KW-0812">Transmembrane</keyword>
<dbReference type="Pfam" id="PF01757">
    <property type="entry name" value="Acyl_transf_3"/>
    <property type="match status" value="1"/>
</dbReference>
<protein>
    <submittedName>
        <fullName evidence="3">Acyltransferase</fullName>
    </submittedName>
</protein>
<dbReference type="OrthoDB" id="3404679at2"/>
<reference evidence="4" key="1">
    <citation type="submission" date="2018-09" db="EMBL/GenBank/DDBJ databases">
        <authorList>
            <person name="Zhu H."/>
        </authorList>
    </citation>
    <scope>NUCLEOTIDE SEQUENCE [LARGE SCALE GENOMIC DNA]</scope>
    <source>
        <strain evidence="4">K1W22B-1</strain>
    </source>
</reference>
<keyword evidence="1" id="KW-1133">Transmembrane helix</keyword>
<dbReference type="InterPro" id="IPR050879">
    <property type="entry name" value="Acyltransferase_3"/>
</dbReference>
<keyword evidence="1" id="KW-0472">Membrane</keyword>
<dbReference type="GO" id="GO:0016020">
    <property type="term" value="C:membrane"/>
    <property type="evidence" value="ECO:0007669"/>
    <property type="project" value="TreeGrafter"/>
</dbReference>
<evidence type="ECO:0000256" key="1">
    <source>
        <dbReference type="SAM" id="Phobius"/>
    </source>
</evidence>
<feature type="transmembrane region" description="Helical" evidence="1">
    <location>
        <begin position="80"/>
        <end position="99"/>
    </location>
</feature>
<keyword evidence="4" id="KW-1185">Reference proteome</keyword>
<feature type="transmembrane region" description="Helical" evidence="1">
    <location>
        <begin position="162"/>
        <end position="181"/>
    </location>
</feature>
<proteinExistence type="predicted"/>
<evidence type="ECO:0000259" key="2">
    <source>
        <dbReference type="Pfam" id="PF01757"/>
    </source>
</evidence>
<feature type="transmembrane region" description="Helical" evidence="1">
    <location>
        <begin position="298"/>
        <end position="320"/>
    </location>
</feature>
<keyword evidence="3" id="KW-0808">Transferase</keyword>
<sequence length="344" mass="36992">MSSGVWTLGRRPALDGLRAFAVALVLSAHVGIPGARPLGGVGVTVFFALSGFLITTLLLEERAQHGSISFRGFYVRRIRRLTPALVACVVLGIALEVAFEGTVRWEQVAAALTYTTNLYVPSVGAWPGGPYDHTWSLAVEEQFYLLWPLALLALARLSRREILLFLPLCILGSAIFRVLTYQPGTVGHSYVSLISRADELLIGAALAVAMHGRPPRLRSTTLVAPLLVAIVAAGFWCPGLLMPTVVALLTAGVVQVAATSTPRVLSIRVMTWLGQRSYGIYLYNTPVVWAVEHFGLPWQVAGTVIVAGSIALAAASYRWVEQPFLARRGSATQGDPQSLPIAAR</sequence>
<name>A0A3A5HAL8_9ACTN</name>
<accession>A0A3A5HAL8</accession>
<dbReference type="PANTHER" id="PTHR23028">
    <property type="entry name" value="ACETYLTRANSFERASE"/>
    <property type="match status" value="1"/>
</dbReference>
<feature type="transmembrane region" description="Helical" evidence="1">
    <location>
        <begin position="222"/>
        <end position="241"/>
    </location>
</feature>
<feature type="transmembrane region" description="Helical" evidence="1">
    <location>
        <begin position="38"/>
        <end position="59"/>
    </location>
</feature>
<keyword evidence="3" id="KW-0012">Acyltransferase</keyword>
<dbReference type="InterPro" id="IPR002656">
    <property type="entry name" value="Acyl_transf_3_dom"/>
</dbReference>
<gene>
    <name evidence="3" type="ORF">D4739_01675</name>
</gene>